<organism evidence="2 3">
    <name type="scientific">Microbacterium schleiferi</name>
    <dbReference type="NCBI Taxonomy" id="69362"/>
    <lineage>
        <taxon>Bacteria</taxon>
        <taxon>Bacillati</taxon>
        <taxon>Actinomycetota</taxon>
        <taxon>Actinomycetes</taxon>
        <taxon>Micrococcales</taxon>
        <taxon>Microbacteriaceae</taxon>
        <taxon>Microbacterium</taxon>
    </lineage>
</organism>
<dbReference type="Proteomes" id="UP001351900">
    <property type="component" value="Unassembled WGS sequence"/>
</dbReference>
<evidence type="ECO:0008006" key="4">
    <source>
        <dbReference type="Google" id="ProtNLM"/>
    </source>
</evidence>
<dbReference type="EMBL" id="JAZHOV010000001">
    <property type="protein sequence ID" value="MEF2253689.1"/>
    <property type="molecule type" value="Genomic_DNA"/>
</dbReference>
<feature type="transmembrane region" description="Helical" evidence="1">
    <location>
        <begin position="110"/>
        <end position="130"/>
    </location>
</feature>
<keyword evidence="1" id="KW-0812">Transmembrane</keyword>
<feature type="transmembrane region" description="Helical" evidence="1">
    <location>
        <begin position="77"/>
        <end position="98"/>
    </location>
</feature>
<feature type="transmembrane region" description="Helical" evidence="1">
    <location>
        <begin position="41"/>
        <end position="65"/>
    </location>
</feature>
<keyword evidence="3" id="KW-1185">Reference proteome</keyword>
<gene>
    <name evidence="2" type="ORF">V2V91_00890</name>
</gene>
<evidence type="ECO:0000313" key="2">
    <source>
        <dbReference type="EMBL" id="MEF2253689.1"/>
    </source>
</evidence>
<reference evidence="2 3" key="1">
    <citation type="submission" date="2024-01" db="EMBL/GenBank/DDBJ databases">
        <title>the genome sequence of strain Microbacterium schleiferi NBRC 15075.</title>
        <authorList>
            <person name="Ding Y."/>
            <person name="Zhang G."/>
        </authorList>
    </citation>
    <scope>NUCLEOTIDE SEQUENCE [LARGE SCALE GENOMIC DNA]</scope>
    <source>
        <strain evidence="2 3">NBRC 15075</strain>
    </source>
</reference>
<name>A0ABU7V4E6_9MICO</name>
<evidence type="ECO:0000256" key="1">
    <source>
        <dbReference type="SAM" id="Phobius"/>
    </source>
</evidence>
<keyword evidence="1" id="KW-1133">Transmembrane helix</keyword>
<feature type="transmembrane region" description="Helical" evidence="1">
    <location>
        <begin position="12"/>
        <end position="35"/>
    </location>
</feature>
<accession>A0ABU7V4E6</accession>
<evidence type="ECO:0000313" key="3">
    <source>
        <dbReference type="Proteomes" id="UP001351900"/>
    </source>
</evidence>
<dbReference type="RefSeq" id="WP_331790438.1">
    <property type="nucleotide sequence ID" value="NZ_BAAAUO010000003.1"/>
</dbReference>
<keyword evidence="1" id="KW-0472">Membrane</keyword>
<comment type="caution">
    <text evidence="2">The sequence shown here is derived from an EMBL/GenBank/DDBJ whole genome shotgun (WGS) entry which is preliminary data.</text>
</comment>
<proteinExistence type="predicted"/>
<protein>
    <recommendedName>
        <fullName evidence="4">3-oxoacyl-ACP reductase</fullName>
    </recommendedName>
</protein>
<sequence length="155" mass="16661">MSTVSSTPILRTTVIWSAIVTGALAVVGAVVGYLVAAESGLWSALLGVLLAAVFLGITSISILIANRWFGTDLYVPIFFGIVLGGWLLKFVVFLVVLFVVRDQPWVNEMVFFLAMVAGILASLAVDVIVLTRMRLPYASDTKLPTADPDDTSVRE</sequence>